<protein>
    <submittedName>
        <fullName evidence="1">Uncharacterized protein</fullName>
    </submittedName>
</protein>
<dbReference type="Proteomes" id="UP000799437">
    <property type="component" value="Unassembled WGS sequence"/>
</dbReference>
<reference evidence="1" key="1">
    <citation type="journal article" date="2020" name="Stud. Mycol.">
        <title>101 Dothideomycetes genomes: a test case for predicting lifestyles and emergence of pathogens.</title>
        <authorList>
            <person name="Haridas S."/>
            <person name="Albert R."/>
            <person name="Binder M."/>
            <person name="Bloem J."/>
            <person name="Labutti K."/>
            <person name="Salamov A."/>
            <person name="Andreopoulos B."/>
            <person name="Baker S."/>
            <person name="Barry K."/>
            <person name="Bills G."/>
            <person name="Bluhm B."/>
            <person name="Cannon C."/>
            <person name="Castanera R."/>
            <person name="Culley D."/>
            <person name="Daum C."/>
            <person name="Ezra D."/>
            <person name="Gonzalez J."/>
            <person name="Henrissat B."/>
            <person name="Kuo A."/>
            <person name="Liang C."/>
            <person name="Lipzen A."/>
            <person name="Lutzoni F."/>
            <person name="Magnuson J."/>
            <person name="Mondo S."/>
            <person name="Nolan M."/>
            <person name="Ohm R."/>
            <person name="Pangilinan J."/>
            <person name="Park H.-J."/>
            <person name="Ramirez L."/>
            <person name="Alfaro M."/>
            <person name="Sun H."/>
            <person name="Tritt A."/>
            <person name="Yoshinaga Y."/>
            <person name="Zwiers L.-H."/>
            <person name="Turgeon B."/>
            <person name="Goodwin S."/>
            <person name="Spatafora J."/>
            <person name="Crous P."/>
            <person name="Grigoriev I."/>
        </authorList>
    </citation>
    <scope>NUCLEOTIDE SEQUENCE</scope>
    <source>
        <strain evidence="1">CBS 121739</strain>
    </source>
</reference>
<dbReference type="GeneID" id="54487715"/>
<gene>
    <name evidence="1" type="ORF">EJ05DRAFT_498283</name>
</gene>
<keyword evidence="2" id="KW-1185">Reference proteome</keyword>
<sequence>MTHLIPALKTYPCNYWSIPPFGIARAASMKLTTFRFYLYISDGLIDDDQSYRGRHLLGIRWRILFLGILKMALLAHAEWDYNALMKGWGTGMRGRWTVEIFTCPPLLTATPPNSLSLLLLRLRLLHLLRRLDHCTIIFQHFRRASFCTCIPDREAAFQGIDPSNIRKYTFGSECACMIRFGRRGSHEE</sequence>
<organism evidence="1 2">
    <name type="scientific">Pseudovirgaria hyperparasitica</name>
    <dbReference type="NCBI Taxonomy" id="470096"/>
    <lineage>
        <taxon>Eukaryota</taxon>
        <taxon>Fungi</taxon>
        <taxon>Dikarya</taxon>
        <taxon>Ascomycota</taxon>
        <taxon>Pezizomycotina</taxon>
        <taxon>Dothideomycetes</taxon>
        <taxon>Dothideomycetes incertae sedis</taxon>
        <taxon>Acrospermales</taxon>
        <taxon>Acrospermaceae</taxon>
        <taxon>Pseudovirgaria</taxon>
    </lineage>
</organism>
<name>A0A6A6WC87_9PEZI</name>
<dbReference type="RefSeq" id="XP_033602774.1">
    <property type="nucleotide sequence ID" value="XM_033746661.1"/>
</dbReference>
<evidence type="ECO:0000313" key="1">
    <source>
        <dbReference type="EMBL" id="KAF2760323.1"/>
    </source>
</evidence>
<proteinExistence type="predicted"/>
<evidence type="ECO:0000313" key="2">
    <source>
        <dbReference type="Proteomes" id="UP000799437"/>
    </source>
</evidence>
<dbReference type="EMBL" id="ML996568">
    <property type="protein sequence ID" value="KAF2760323.1"/>
    <property type="molecule type" value="Genomic_DNA"/>
</dbReference>
<dbReference type="AlphaFoldDB" id="A0A6A6WC87"/>
<accession>A0A6A6WC87</accession>